<dbReference type="Pfam" id="PF20266">
    <property type="entry name" value="Mab-21_C"/>
    <property type="match status" value="1"/>
</dbReference>
<dbReference type="PANTHER" id="PTHR10656">
    <property type="entry name" value="CELL FATE DETERMINING PROTEIN MAB21-RELATED"/>
    <property type="match status" value="1"/>
</dbReference>
<organism evidence="2 3">
    <name type="scientific">Dreissena polymorpha</name>
    <name type="common">Zebra mussel</name>
    <name type="synonym">Mytilus polymorpha</name>
    <dbReference type="NCBI Taxonomy" id="45954"/>
    <lineage>
        <taxon>Eukaryota</taxon>
        <taxon>Metazoa</taxon>
        <taxon>Spiralia</taxon>
        <taxon>Lophotrochozoa</taxon>
        <taxon>Mollusca</taxon>
        <taxon>Bivalvia</taxon>
        <taxon>Autobranchia</taxon>
        <taxon>Heteroconchia</taxon>
        <taxon>Euheterodonta</taxon>
        <taxon>Imparidentia</taxon>
        <taxon>Neoheterodontei</taxon>
        <taxon>Myida</taxon>
        <taxon>Dreissenoidea</taxon>
        <taxon>Dreissenidae</taxon>
        <taxon>Dreissena</taxon>
    </lineage>
</organism>
<dbReference type="SMART" id="SM01265">
    <property type="entry name" value="Mab-21"/>
    <property type="match status" value="1"/>
</dbReference>
<dbReference type="PANTHER" id="PTHR10656:SF69">
    <property type="entry name" value="MAB-21-LIKE HHH_H2TH-LIKE DOMAIN-CONTAINING PROTEIN"/>
    <property type="match status" value="1"/>
</dbReference>
<keyword evidence="3" id="KW-1185">Reference proteome</keyword>
<dbReference type="InterPro" id="IPR046906">
    <property type="entry name" value="Mab-21_HhH/H2TH-like"/>
</dbReference>
<feature type="domain" description="Mab-21-like HhH/H2TH-like" evidence="1">
    <location>
        <begin position="276"/>
        <end position="364"/>
    </location>
</feature>
<proteinExistence type="predicted"/>
<evidence type="ECO:0000313" key="3">
    <source>
        <dbReference type="Proteomes" id="UP000828390"/>
    </source>
</evidence>
<dbReference type="Gene3D" id="1.10.1410.40">
    <property type="match status" value="1"/>
</dbReference>
<gene>
    <name evidence="2" type="ORF">DPMN_028805</name>
</gene>
<accession>A0A9D4LVC6</accession>
<protein>
    <recommendedName>
        <fullName evidence="1">Mab-21-like HhH/H2TH-like domain-containing protein</fullName>
    </recommendedName>
</protein>
<dbReference type="EMBL" id="JAIWYP010000002">
    <property type="protein sequence ID" value="KAH3865762.1"/>
    <property type="molecule type" value="Genomic_DNA"/>
</dbReference>
<dbReference type="AlphaFoldDB" id="A0A9D4LVC6"/>
<sequence length="473" mass="54574">MADSGTRHDEPERFRRHGSVSSKQDLIQWENTSVETCTILSWLGYGTELIQARRDAYRESGKLLTARECGEATYIITGSKGEGLSSYLESDVDIMTVNNRVFCLEDDVKSCAFPGEITVLRSLSRRSYHGHCRLLLERRGTTIDREVNDAFCDDGYGRELLSSDLYVNNYSNEDFVPEGTVQHERAGPSIPRTMHGHLHYDYVHALHYYCPNILSKWAARPRHWPPTEVVQYVVSLGAFLTPVGFKGSEYQHVEWRVCFNAGEIELISNLNDTQTKLYVLLKMIKNDVLHPRKKEVSSYTLKNIVLWMAENNPQASFHKKSILQWLHEALDALRVALITLELPYYMIPERNLMATSGLDEEQQRTWISTITDMLNEGPSVILRLPKIRQCIVAHPEPFRWYSGRRIELEMLTLMLMNRGEICRDENAEYDDTDAIVQALERRINEVLTDVGVRMRMEGSRVINEYAIYVRILM</sequence>
<comment type="caution">
    <text evidence="2">The sequence shown here is derived from an EMBL/GenBank/DDBJ whole genome shotgun (WGS) entry which is preliminary data.</text>
</comment>
<dbReference type="InterPro" id="IPR024810">
    <property type="entry name" value="MAB21L/cGLR"/>
</dbReference>
<dbReference type="Proteomes" id="UP000828390">
    <property type="component" value="Unassembled WGS sequence"/>
</dbReference>
<name>A0A9D4LVC6_DREPO</name>
<evidence type="ECO:0000259" key="1">
    <source>
        <dbReference type="Pfam" id="PF20266"/>
    </source>
</evidence>
<evidence type="ECO:0000313" key="2">
    <source>
        <dbReference type="EMBL" id="KAH3865762.1"/>
    </source>
</evidence>
<reference evidence="2" key="2">
    <citation type="submission" date="2020-11" db="EMBL/GenBank/DDBJ databases">
        <authorList>
            <person name="McCartney M.A."/>
            <person name="Auch B."/>
            <person name="Kono T."/>
            <person name="Mallez S."/>
            <person name="Becker A."/>
            <person name="Gohl D.M."/>
            <person name="Silverstein K.A.T."/>
            <person name="Koren S."/>
            <person name="Bechman K.B."/>
            <person name="Herman A."/>
            <person name="Abrahante J.E."/>
            <person name="Garbe J."/>
        </authorList>
    </citation>
    <scope>NUCLEOTIDE SEQUENCE</scope>
    <source>
        <strain evidence="2">Duluth1</strain>
        <tissue evidence="2">Whole animal</tissue>
    </source>
</reference>
<reference evidence="2" key="1">
    <citation type="journal article" date="2019" name="bioRxiv">
        <title>The Genome of the Zebra Mussel, Dreissena polymorpha: A Resource for Invasive Species Research.</title>
        <authorList>
            <person name="McCartney M.A."/>
            <person name="Auch B."/>
            <person name="Kono T."/>
            <person name="Mallez S."/>
            <person name="Zhang Y."/>
            <person name="Obille A."/>
            <person name="Becker A."/>
            <person name="Abrahante J.E."/>
            <person name="Garbe J."/>
            <person name="Badalamenti J.P."/>
            <person name="Herman A."/>
            <person name="Mangelson H."/>
            <person name="Liachko I."/>
            <person name="Sullivan S."/>
            <person name="Sone E.D."/>
            <person name="Koren S."/>
            <person name="Silverstein K.A.T."/>
            <person name="Beckman K.B."/>
            <person name="Gohl D.M."/>
        </authorList>
    </citation>
    <scope>NUCLEOTIDE SEQUENCE</scope>
    <source>
        <strain evidence="2">Duluth1</strain>
        <tissue evidence="2">Whole animal</tissue>
    </source>
</reference>